<dbReference type="AlphaFoldDB" id="A0A2U1SP71"/>
<evidence type="ECO:0000313" key="3">
    <source>
        <dbReference type="Proteomes" id="UP000245137"/>
    </source>
</evidence>
<evidence type="ECO:0000313" key="2">
    <source>
        <dbReference type="EMBL" id="PWB93395.1"/>
    </source>
</evidence>
<keyword evidence="3" id="KW-1185">Reference proteome</keyword>
<comment type="caution">
    <text evidence="2">The sequence shown here is derived from an EMBL/GenBank/DDBJ whole genome shotgun (WGS) entry which is preliminary data.</text>
</comment>
<dbReference type="EMBL" id="PUIV01000022">
    <property type="protein sequence ID" value="PWB93395.1"/>
    <property type="molecule type" value="Genomic_DNA"/>
</dbReference>
<name>A0A2U1SP71_METSR</name>
<protein>
    <submittedName>
        <fullName evidence="2">Uncharacterized protein</fullName>
    </submittedName>
</protein>
<organism evidence="2 3">
    <name type="scientific">Methylosinus sporium</name>
    <dbReference type="NCBI Taxonomy" id="428"/>
    <lineage>
        <taxon>Bacteria</taxon>
        <taxon>Pseudomonadati</taxon>
        <taxon>Pseudomonadota</taxon>
        <taxon>Alphaproteobacteria</taxon>
        <taxon>Hyphomicrobiales</taxon>
        <taxon>Methylocystaceae</taxon>
        <taxon>Methylosinus</taxon>
    </lineage>
</organism>
<evidence type="ECO:0000256" key="1">
    <source>
        <dbReference type="SAM" id="MobiDB-lite"/>
    </source>
</evidence>
<dbReference type="OrthoDB" id="8454287at2"/>
<dbReference type="RefSeq" id="WP_108917757.1">
    <property type="nucleotide sequence ID" value="NZ_BGJY01000011.1"/>
</dbReference>
<reference evidence="2 3" key="1">
    <citation type="journal article" date="2018" name="Appl. Microbiol. Biotechnol.">
        <title>Co-cultivation of the strictly anaerobic methanogen Methanosarcina barkeri with aerobic methanotrophs in an oxygen-limited membrane bioreactor.</title>
        <authorList>
            <person name="In 't Zandt M.H."/>
            <person name="van den Bosch T.J.M."/>
            <person name="Rijkers R."/>
            <person name="van Kessel M.A.H.J."/>
            <person name="Jetten M.S.M."/>
            <person name="Welte C.U."/>
        </authorList>
    </citation>
    <scope>NUCLEOTIDE SEQUENCE [LARGE SCALE GENOMIC DNA]</scope>
    <source>
        <strain evidence="2 3">DSM 17706</strain>
    </source>
</reference>
<proteinExistence type="predicted"/>
<dbReference type="Proteomes" id="UP000245137">
    <property type="component" value="Unassembled WGS sequence"/>
</dbReference>
<accession>A0A2U1SP71</accession>
<sequence>MSDFAKKLFDFLKTATLATAIGAPSAAAGVIVYQRPDSALMLLSRVQSVEIGDFKLALGQKAFEINPDLGAKKNSTDDFAALARKLGPREVERLIHLLPLDAASMDKLGADAIKCDYGKADARTRLFAVIDKSLEEKKLIEITRRDDLIDQKTHEVYGPPSACYRAVVTALGADVKSMIVSELTRYFISELDVGTAPAAVEPVSERPVSERSRTKFAQPRRDAVERIAAR</sequence>
<feature type="region of interest" description="Disordered" evidence="1">
    <location>
        <begin position="199"/>
        <end position="230"/>
    </location>
</feature>
<feature type="compositionally biased region" description="Basic and acidic residues" evidence="1">
    <location>
        <begin position="203"/>
        <end position="230"/>
    </location>
</feature>
<gene>
    <name evidence="2" type="ORF">C5689_13280</name>
</gene>